<dbReference type="EMBL" id="JACJII010000001">
    <property type="protein sequence ID" value="MBA9006737.1"/>
    <property type="molecule type" value="Genomic_DNA"/>
</dbReference>
<sequence>MDADQVAMLREVLAATGWLERTGEFARALRTSARGPGSLLLVGTPADEPWHMAAHLDDESRLNHIPELSPTLVRWSPPPQAPPHLRIGLERLETAGRGEALFVVAEDRAPVPLLERVDDARRGGATILTLDGGDRELEGLAHEALTIPPRDRLLSFDGAQHLVSAAAGAPPERRRGLRDRLARVLERISGPVVTD</sequence>
<name>A0A7W3RB91_9ACTN</name>
<evidence type="ECO:0000313" key="2">
    <source>
        <dbReference type="Proteomes" id="UP000539313"/>
    </source>
</evidence>
<gene>
    <name evidence="1" type="ORF">HNR21_005619</name>
</gene>
<reference evidence="1 2" key="1">
    <citation type="submission" date="2020-08" db="EMBL/GenBank/DDBJ databases">
        <title>Sequencing the genomes of 1000 actinobacteria strains.</title>
        <authorList>
            <person name="Klenk H.-P."/>
        </authorList>
    </citation>
    <scope>NUCLEOTIDE SEQUENCE [LARGE SCALE GENOMIC DNA]</scope>
    <source>
        <strain evidence="1 2">DSM 45823</strain>
    </source>
</reference>
<dbReference type="AlphaFoldDB" id="A0A7W3RB91"/>
<proteinExistence type="predicted"/>
<organism evidence="1 2">
    <name type="scientific">Thermomonospora cellulosilytica</name>
    <dbReference type="NCBI Taxonomy" id="1411118"/>
    <lineage>
        <taxon>Bacteria</taxon>
        <taxon>Bacillati</taxon>
        <taxon>Actinomycetota</taxon>
        <taxon>Actinomycetes</taxon>
        <taxon>Streptosporangiales</taxon>
        <taxon>Thermomonosporaceae</taxon>
        <taxon>Thermomonospora</taxon>
    </lineage>
</organism>
<keyword evidence="2" id="KW-1185">Reference proteome</keyword>
<accession>A0A7W3RB91</accession>
<dbReference type="Proteomes" id="UP000539313">
    <property type="component" value="Unassembled WGS sequence"/>
</dbReference>
<dbReference type="RefSeq" id="WP_182707544.1">
    <property type="nucleotide sequence ID" value="NZ_JACJII010000001.1"/>
</dbReference>
<evidence type="ECO:0000313" key="1">
    <source>
        <dbReference type="EMBL" id="MBA9006737.1"/>
    </source>
</evidence>
<protein>
    <submittedName>
        <fullName evidence="1">Uncharacterized protein</fullName>
    </submittedName>
</protein>
<comment type="caution">
    <text evidence="1">The sequence shown here is derived from an EMBL/GenBank/DDBJ whole genome shotgun (WGS) entry which is preliminary data.</text>
</comment>